<sequence>MSSLYRLLKERENQTNVKDMQQQQQQQPRSTMEKQASIDVESHDSSHTVSTKILEVNSSSNLDEGIQTDTVNYEESSKFTDNQHDIEDSNQSSTTNHSNVTAPVINTADEVDDSTKPLKNSLPGCSKTSEIAGETCDKETVVTFLDQNTLEIERVNDSLAPNLPEDVVNDKPSGSINLNESYTNQTESEKNNEIHHDNNNTGSNVDKKSISDVDAENKVENLEGQQQREKNEANDNEKMEDNPEVSNGMPVQNTASEPTSSKLDEAVEQAVNDVAANEPDVTETKSKHMSSEALNIEKLAPDNSDQQTTDAKGCKNADENKSKTPSSESSSSECSEIDFSIIALPKSAYPTAKSIPIQAILEQCTVLTRMTSDSKSGSCEESLRNDSFDNNSFPVEQLLKCSQKQQNDIQSQEENNSVVSEVIKGTAKVTAESLNSNANQLRDIRLHLNEIGQGLEKLQQFSLTRFSDHSNSTSIVHSAQNLPYGLKLLRAHQQKKPFIRHISEGNNSPTEDPQLKQHNGKALAISCPNTSRMEFTNFPKILFEDFKSKYKKKLACTKVKHDKCDNSLPKLSLATAANVIDRFYVSKRNGTANKPTEILNKEQSKQEIFNKGKLSTKALVKETKEDPDIDQPENKLNRKRSFKLDNDENSSFSSEDQSLPKLKHNRPSTSPYKTVNSEKLVQPSSKSNSARNNARRYSQLHNQKVMPHHMHVSVIRRKIENEHSEQNKRSQTARTLRPTANIDGRKWSLITTYSTSDTCNYHLQNEVSKNLHNFNILKKRGEHSWNSEHYKNEHKRSTVSHSSRPLRSINEAGKTPFGDEEGASDAVPEIDLTNRPRLVKEDLWWSKN</sequence>
<keyword evidence="2" id="KW-1185">Reference proteome</keyword>
<dbReference type="WBParaSite" id="SMUV_0000538801-mRNA-1">
    <property type="protein sequence ID" value="SMUV_0000538801-mRNA-1"/>
    <property type="gene ID" value="SMUV_0000538801"/>
</dbReference>
<feature type="compositionally biased region" description="Basic and acidic residues" evidence="1">
    <location>
        <begin position="312"/>
        <end position="322"/>
    </location>
</feature>
<reference evidence="3" key="1">
    <citation type="submission" date="2017-02" db="UniProtKB">
        <authorList>
            <consortium name="WormBaseParasite"/>
        </authorList>
    </citation>
    <scope>IDENTIFICATION</scope>
</reference>
<feature type="compositionally biased region" description="Polar residues" evidence="1">
    <location>
        <begin position="249"/>
        <end position="261"/>
    </location>
</feature>
<feature type="region of interest" description="Disordered" evidence="1">
    <location>
        <begin position="620"/>
        <end position="693"/>
    </location>
</feature>
<feature type="compositionally biased region" description="Basic and acidic residues" evidence="1">
    <location>
        <begin position="205"/>
        <end position="241"/>
    </location>
</feature>
<feature type="compositionally biased region" description="Polar residues" evidence="1">
    <location>
        <begin position="89"/>
        <end position="99"/>
    </location>
</feature>
<accession>A0A0N5ALG9</accession>
<feature type="region of interest" description="Disordered" evidence="1">
    <location>
        <begin position="161"/>
        <end position="261"/>
    </location>
</feature>
<evidence type="ECO:0000313" key="3">
    <source>
        <dbReference type="WBParaSite" id="SMUV_0000538801-mRNA-1"/>
    </source>
</evidence>
<protein>
    <submittedName>
        <fullName evidence="3">Transcription termination factor 2</fullName>
    </submittedName>
</protein>
<feature type="compositionally biased region" description="Basic and acidic residues" evidence="1">
    <location>
        <begin position="75"/>
        <end position="87"/>
    </location>
</feature>
<feature type="compositionally biased region" description="Polar residues" evidence="1">
    <location>
        <begin position="667"/>
        <end position="683"/>
    </location>
</feature>
<dbReference type="Proteomes" id="UP000046393">
    <property type="component" value="Unplaced"/>
</dbReference>
<feature type="region of interest" description="Disordered" evidence="1">
    <location>
        <begin position="1"/>
        <end position="99"/>
    </location>
</feature>
<feature type="region of interest" description="Disordered" evidence="1">
    <location>
        <begin position="273"/>
        <end position="334"/>
    </location>
</feature>
<name>A0A0N5ALG9_9BILA</name>
<feature type="region of interest" description="Disordered" evidence="1">
    <location>
        <begin position="787"/>
        <end position="832"/>
    </location>
</feature>
<organism evidence="2 3">
    <name type="scientific">Syphacia muris</name>
    <dbReference type="NCBI Taxonomy" id="451379"/>
    <lineage>
        <taxon>Eukaryota</taxon>
        <taxon>Metazoa</taxon>
        <taxon>Ecdysozoa</taxon>
        <taxon>Nematoda</taxon>
        <taxon>Chromadorea</taxon>
        <taxon>Rhabditida</taxon>
        <taxon>Spirurina</taxon>
        <taxon>Oxyuridomorpha</taxon>
        <taxon>Oxyuroidea</taxon>
        <taxon>Oxyuridae</taxon>
        <taxon>Syphacia</taxon>
    </lineage>
</organism>
<feature type="compositionally biased region" description="Low complexity" evidence="1">
    <location>
        <begin position="684"/>
        <end position="693"/>
    </location>
</feature>
<feature type="compositionally biased region" description="Basic and acidic residues" evidence="1">
    <location>
        <begin position="187"/>
        <end position="198"/>
    </location>
</feature>
<feature type="compositionally biased region" description="Polar residues" evidence="1">
    <location>
        <begin position="47"/>
        <end position="74"/>
    </location>
</feature>
<proteinExistence type="predicted"/>
<evidence type="ECO:0000256" key="1">
    <source>
        <dbReference type="SAM" id="MobiDB-lite"/>
    </source>
</evidence>
<feature type="compositionally biased region" description="Polar residues" evidence="1">
    <location>
        <begin position="172"/>
        <end position="186"/>
    </location>
</feature>
<evidence type="ECO:0000313" key="2">
    <source>
        <dbReference type="Proteomes" id="UP000046393"/>
    </source>
</evidence>
<dbReference type="AlphaFoldDB" id="A0A0N5ALG9"/>
<feature type="compositionally biased region" description="Basic and acidic residues" evidence="1">
    <location>
        <begin position="620"/>
        <end position="646"/>
    </location>
</feature>